<keyword evidence="1" id="KW-0472">Membrane</keyword>
<keyword evidence="1" id="KW-0812">Transmembrane</keyword>
<feature type="transmembrane region" description="Helical" evidence="1">
    <location>
        <begin position="45"/>
        <end position="65"/>
    </location>
</feature>
<feature type="transmembrane region" description="Helical" evidence="1">
    <location>
        <begin position="133"/>
        <end position="150"/>
    </location>
</feature>
<dbReference type="PANTHER" id="PTHR22911">
    <property type="entry name" value="ACYL-MALONYL CONDENSING ENZYME-RELATED"/>
    <property type="match status" value="1"/>
</dbReference>
<dbReference type="EMBL" id="QJJK01000002">
    <property type="protein sequence ID" value="PXW63289.1"/>
    <property type="molecule type" value="Genomic_DNA"/>
</dbReference>
<sequence length="306" mass="31956">MARFGVFSLSLLWIPATLVAALTQTARNAMQRSLTGALGTVGATQVRFLYGLPFSLLFLGLVLAVGGESLPRLGPQAVLFTAMGAVSQILATALMLVTMKERSFSVTIALLKTEPILVALAGMVILRDIPTPLAAAGIVIATAGVVLLSVKPGSAANWLSGRSVAMGIVAGGLFALSAIGFRGAIIDLPSGSFAVRATTILALSLFLQSAILVVWMLAFNRPQLLATLRAWRVSILAGLTGAFASQFWFIGFSLTSAANVRTLALVEVLFAQAVSHRLMAQDTSRRDIAGMVLIVAGVGLLLLNTH</sequence>
<dbReference type="InterPro" id="IPR037185">
    <property type="entry name" value="EmrE-like"/>
</dbReference>
<dbReference type="SUPFAM" id="SSF103481">
    <property type="entry name" value="Multidrug resistance efflux transporter EmrE"/>
    <property type="match status" value="2"/>
</dbReference>
<dbReference type="InterPro" id="IPR000620">
    <property type="entry name" value="EamA_dom"/>
</dbReference>
<comment type="caution">
    <text evidence="3">The sequence shown here is derived from an EMBL/GenBank/DDBJ whole genome shotgun (WGS) entry which is preliminary data.</text>
</comment>
<reference evidence="3 4" key="1">
    <citation type="submission" date="2018-05" db="EMBL/GenBank/DDBJ databases">
        <title>Genomic Encyclopedia of Type Strains, Phase IV (KMG-IV): sequencing the most valuable type-strain genomes for metagenomic binning, comparative biology and taxonomic classification.</title>
        <authorList>
            <person name="Goeker M."/>
        </authorList>
    </citation>
    <scope>NUCLEOTIDE SEQUENCE [LARGE SCALE GENOMIC DNA]</scope>
    <source>
        <strain evidence="3 4">DSM 6462</strain>
    </source>
</reference>
<accession>A0A2V3URF4</accession>
<evidence type="ECO:0000313" key="4">
    <source>
        <dbReference type="Proteomes" id="UP000248021"/>
    </source>
</evidence>
<organism evidence="3 4">
    <name type="scientific">Chelatococcus asaccharovorans</name>
    <dbReference type="NCBI Taxonomy" id="28210"/>
    <lineage>
        <taxon>Bacteria</taxon>
        <taxon>Pseudomonadati</taxon>
        <taxon>Pseudomonadota</taxon>
        <taxon>Alphaproteobacteria</taxon>
        <taxon>Hyphomicrobiales</taxon>
        <taxon>Chelatococcaceae</taxon>
        <taxon>Chelatococcus</taxon>
    </lineage>
</organism>
<dbReference type="Pfam" id="PF00892">
    <property type="entry name" value="EamA"/>
    <property type="match status" value="2"/>
</dbReference>
<proteinExistence type="predicted"/>
<feature type="domain" description="EamA" evidence="2">
    <location>
        <begin position="13"/>
        <end position="149"/>
    </location>
</feature>
<dbReference type="AlphaFoldDB" id="A0A2V3URF4"/>
<feature type="transmembrane region" description="Helical" evidence="1">
    <location>
        <begin position="193"/>
        <end position="218"/>
    </location>
</feature>
<name>A0A2V3URF4_9HYPH</name>
<keyword evidence="1" id="KW-1133">Transmembrane helix</keyword>
<feature type="transmembrane region" description="Helical" evidence="1">
    <location>
        <begin position="77"/>
        <end position="98"/>
    </location>
</feature>
<gene>
    <name evidence="3" type="ORF">C7450_102204</name>
</gene>
<dbReference type="Proteomes" id="UP000248021">
    <property type="component" value="Unassembled WGS sequence"/>
</dbReference>
<evidence type="ECO:0000256" key="1">
    <source>
        <dbReference type="SAM" id="Phobius"/>
    </source>
</evidence>
<feature type="transmembrane region" description="Helical" evidence="1">
    <location>
        <begin position="288"/>
        <end position="305"/>
    </location>
</feature>
<feature type="transmembrane region" description="Helical" evidence="1">
    <location>
        <begin position="104"/>
        <end position="126"/>
    </location>
</feature>
<feature type="transmembrane region" description="Helical" evidence="1">
    <location>
        <begin position="230"/>
        <end position="251"/>
    </location>
</feature>
<keyword evidence="4" id="KW-1185">Reference proteome</keyword>
<evidence type="ECO:0000313" key="3">
    <source>
        <dbReference type="EMBL" id="PXW63289.1"/>
    </source>
</evidence>
<evidence type="ECO:0000259" key="2">
    <source>
        <dbReference type="Pfam" id="PF00892"/>
    </source>
</evidence>
<protein>
    <submittedName>
        <fullName evidence="3">Putative membrane protein</fullName>
    </submittedName>
</protein>
<dbReference type="OrthoDB" id="5243804at2"/>
<feature type="domain" description="EamA" evidence="2">
    <location>
        <begin position="196"/>
        <end position="302"/>
    </location>
</feature>
<dbReference type="PANTHER" id="PTHR22911:SF137">
    <property type="entry name" value="SOLUTE CARRIER FAMILY 35 MEMBER G2-RELATED"/>
    <property type="match status" value="1"/>
</dbReference>
<dbReference type="Gene3D" id="1.10.3730.20">
    <property type="match status" value="1"/>
</dbReference>
<dbReference type="GO" id="GO:0016020">
    <property type="term" value="C:membrane"/>
    <property type="evidence" value="ECO:0007669"/>
    <property type="project" value="InterPro"/>
</dbReference>
<feature type="transmembrane region" description="Helical" evidence="1">
    <location>
        <begin position="162"/>
        <end position="181"/>
    </location>
</feature>